<keyword evidence="2" id="KW-1185">Reference proteome</keyword>
<evidence type="ECO:0000313" key="1">
    <source>
        <dbReference type="EMBL" id="GFS11367.1"/>
    </source>
</evidence>
<dbReference type="Proteomes" id="UP000762676">
    <property type="component" value="Unassembled WGS sequence"/>
</dbReference>
<dbReference type="AlphaFoldDB" id="A0AAV4IRP6"/>
<dbReference type="EMBL" id="BMAT01013371">
    <property type="protein sequence ID" value="GFS11367.1"/>
    <property type="molecule type" value="Genomic_DNA"/>
</dbReference>
<name>A0AAV4IRP6_9GAST</name>
<gene>
    <name evidence="1" type="ORF">ElyMa_006670200</name>
</gene>
<sequence>MNRISFYHGIKTVIGFTRYTHSDLQRVSLYNCPGQIWVNSPMYLTLQSTRRHTRELRLTAVKYPTNQVTRADEGHYKCIATLTGVTRYTIGGQSLSRTSLPIQLRVFDQAPIADWGPVIQDEFIAVFPALPLAGHDVRLECFAYGT</sequence>
<organism evidence="1 2">
    <name type="scientific">Elysia marginata</name>
    <dbReference type="NCBI Taxonomy" id="1093978"/>
    <lineage>
        <taxon>Eukaryota</taxon>
        <taxon>Metazoa</taxon>
        <taxon>Spiralia</taxon>
        <taxon>Lophotrochozoa</taxon>
        <taxon>Mollusca</taxon>
        <taxon>Gastropoda</taxon>
        <taxon>Heterobranchia</taxon>
        <taxon>Euthyneura</taxon>
        <taxon>Panpulmonata</taxon>
        <taxon>Sacoglossa</taxon>
        <taxon>Placobranchoidea</taxon>
        <taxon>Plakobranchidae</taxon>
        <taxon>Elysia</taxon>
    </lineage>
</organism>
<proteinExistence type="predicted"/>
<accession>A0AAV4IRP6</accession>
<comment type="caution">
    <text evidence="1">The sequence shown here is derived from an EMBL/GenBank/DDBJ whole genome shotgun (WGS) entry which is preliminary data.</text>
</comment>
<protein>
    <submittedName>
        <fullName evidence="1">Protein roadkill</fullName>
    </submittedName>
</protein>
<evidence type="ECO:0000313" key="2">
    <source>
        <dbReference type="Proteomes" id="UP000762676"/>
    </source>
</evidence>
<reference evidence="1 2" key="1">
    <citation type="journal article" date="2021" name="Elife">
        <title>Chloroplast acquisition without the gene transfer in kleptoplastic sea slugs, Plakobranchus ocellatus.</title>
        <authorList>
            <person name="Maeda T."/>
            <person name="Takahashi S."/>
            <person name="Yoshida T."/>
            <person name="Shimamura S."/>
            <person name="Takaki Y."/>
            <person name="Nagai Y."/>
            <person name="Toyoda A."/>
            <person name="Suzuki Y."/>
            <person name="Arimoto A."/>
            <person name="Ishii H."/>
            <person name="Satoh N."/>
            <person name="Nishiyama T."/>
            <person name="Hasebe M."/>
            <person name="Maruyama T."/>
            <person name="Minagawa J."/>
            <person name="Obokata J."/>
            <person name="Shigenobu S."/>
        </authorList>
    </citation>
    <scope>NUCLEOTIDE SEQUENCE [LARGE SCALE GENOMIC DNA]</scope>
</reference>